<feature type="domain" description="FAD-dependent oxidoreductase 2 FAD-binding" evidence="5">
    <location>
        <begin position="8"/>
        <end position="449"/>
    </location>
</feature>
<organism evidence="6 7">
    <name type="scientific">Secundilactobacillus hailunensis</name>
    <dbReference type="NCBI Taxonomy" id="2559923"/>
    <lineage>
        <taxon>Bacteria</taxon>
        <taxon>Bacillati</taxon>
        <taxon>Bacillota</taxon>
        <taxon>Bacilli</taxon>
        <taxon>Lactobacillales</taxon>
        <taxon>Lactobacillaceae</taxon>
        <taxon>Secundilactobacillus</taxon>
    </lineage>
</organism>
<dbReference type="InterPro" id="IPR027477">
    <property type="entry name" value="Succ_DH/fumarate_Rdtase_cat_sf"/>
</dbReference>
<dbReference type="InterPro" id="IPR003953">
    <property type="entry name" value="FAD-dep_OxRdtase_2_FAD-bd"/>
</dbReference>
<evidence type="ECO:0000256" key="2">
    <source>
        <dbReference type="ARBA" id="ARBA00022630"/>
    </source>
</evidence>
<proteinExistence type="predicted"/>
<evidence type="ECO:0000313" key="7">
    <source>
        <dbReference type="Proteomes" id="UP001596190"/>
    </source>
</evidence>
<sequence>MKWDAQYDVIVLGFGGAGATAARFAADKGAHVLLVDAAPAGAEGGNTRYAKQQIATGQNQTELMTYFSQLAGSYSIPVKMLQKYVSKLVTMPEYLKRYLDIDITGSDQDRVHGDFADYPEFDGHEILTGISIQQQPQDSTLWQLLRAKVLERSQQIDIWLNSRAQKLVYNPATKLVEGVAIVHQNQLEHVSARHGVVLATGGFQANPQMVQDFLHLSALKPLGTQFDRGDGIRLAEGVGARLWHMSTYEAGNVLGGLTIAANTDQQLAILTDTALLNHGATCVVAEDGTRFFDEAQPTRHGYLYQHGNWVMPQRVNRAYLIFDRPQYDAFKQQGHLSSDPSYLIRAETLPELAEKIQVSAANLKQTVQDFNHFAETGRDYTTGRDTQTMWAFDVGPGGFFAIQLTNDIVTTQGGPQRNEHCQVINVNNQPIGHLFSAGTLGSMIVNRYQTGTNLAECLISGKIAGENAATASDLVAASENKAQ</sequence>
<comment type="caution">
    <text evidence="6">The sequence shown here is derived from an EMBL/GenBank/DDBJ whole genome shotgun (WGS) entry which is preliminary data.</text>
</comment>
<dbReference type="Proteomes" id="UP001596190">
    <property type="component" value="Unassembled WGS sequence"/>
</dbReference>
<dbReference type="PANTHER" id="PTHR43400">
    <property type="entry name" value="FUMARATE REDUCTASE"/>
    <property type="match status" value="1"/>
</dbReference>
<evidence type="ECO:0000259" key="5">
    <source>
        <dbReference type="Pfam" id="PF00890"/>
    </source>
</evidence>
<evidence type="ECO:0000313" key="6">
    <source>
        <dbReference type="EMBL" id="MFC6254972.1"/>
    </source>
</evidence>
<name>A0ABW1TBP9_9LACO</name>
<keyword evidence="7" id="KW-1185">Reference proteome</keyword>
<dbReference type="Gene3D" id="3.50.50.60">
    <property type="entry name" value="FAD/NAD(P)-binding domain"/>
    <property type="match status" value="1"/>
</dbReference>
<keyword evidence="2" id="KW-0285">Flavoprotein</keyword>
<gene>
    <name evidence="6" type="ORF">ACFP1H_10325</name>
</gene>
<comment type="cofactor">
    <cofactor evidence="1">
        <name>FAD</name>
        <dbReference type="ChEBI" id="CHEBI:57692"/>
    </cofactor>
</comment>
<protein>
    <submittedName>
        <fullName evidence="6">FAD-binding protein</fullName>
    </submittedName>
</protein>
<reference evidence="7" key="1">
    <citation type="journal article" date="2019" name="Int. J. Syst. Evol. Microbiol.">
        <title>The Global Catalogue of Microorganisms (GCM) 10K type strain sequencing project: providing services to taxonomists for standard genome sequencing and annotation.</title>
        <authorList>
            <consortium name="The Broad Institute Genomics Platform"/>
            <consortium name="The Broad Institute Genome Sequencing Center for Infectious Disease"/>
            <person name="Wu L."/>
            <person name="Ma J."/>
        </authorList>
    </citation>
    <scope>NUCLEOTIDE SEQUENCE [LARGE SCALE GENOMIC DNA]</scope>
    <source>
        <strain evidence="7">CCM 8950</strain>
    </source>
</reference>
<evidence type="ECO:0000256" key="4">
    <source>
        <dbReference type="ARBA" id="ARBA00023002"/>
    </source>
</evidence>
<accession>A0ABW1TBP9</accession>
<dbReference type="InterPro" id="IPR036188">
    <property type="entry name" value="FAD/NAD-bd_sf"/>
</dbReference>
<dbReference type="Gene3D" id="3.90.700.10">
    <property type="entry name" value="Succinate dehydrogenase/fumarate reductase flavoprotein, catalytic domain"/>
    <property type="match status" value="1"/>
</dbReference>
<dbReference type="SUPFAM" id="SSF56425">
    <property type="entry name" value="Succinate dehydrogenase/fumarate reductase flavoprotein, catalytic domain"/>
    <property type="match status" value="1"/>
</dbReference>
<dbReference type="RefSeq" id="WP_137631535.1">
    <property type="nucleotide sequence ID" value="NZ_BJDO01000039.1"/>
</dbReference>
<dbReference type="SUPFAM" id="SSF51905">
    <property type="entry name" value="FAD/NAD(P)-binding domain"/>
    <property type="match status" value="1"/>
</dbReference>
<keyword evidence="3" id="KW-0274">FAD</keyword>
<dbReference type="InterPro" id="IPR050315">
    <property type="entry name" value="FAD-oxidoreductase_2"/>
</dbReference>
<dbReference type="Pfam" id="PF00890">
    <property type="entry name" value="FAD_binding_2"/>
    <property type="match status" value="1"/>
</dbReference>
<dbReference type="EMBL" id="JBHSSA010000109">
    <property type="protein sequence ID" value="MFC6254972.1"/>
    <property type="molecule type" value="Genomic_DNA"/>
</dbReference>
<evidence type="ECO:0000256" key="1">
    <source>
        <dbReference type="ARBA" id="ARBA00001974"/>
    </source>
</evidence>
<evidence type="ECO:0000256" key="3">
    <source>
        <dbReference type="ARBA" id="ARBA00022827"/>
    </source>
</evidence>
<dbReference type="PANTHER" id="PTHR43400:SF10">
    <property type="entry name" value="3-OXOSTEROID 1-DEHYDROGENASE"/>
    <property type="match status" value="1"/>
</dbReference>
<keyword evidence="4" id="KW-0560">Oxidoreductase</keyword>